<evidence type="ECO:0000313" key="4">
    <source>
        <dbReference type="Proteomes" id="UP000319980"/>
    </source>
</evidence>
<name>A0A5C5U1K6_9GAMM</name>
<reference evidence="3 4" key="1">
    <citation type="journal article" date="2008" name="Int. J. Syst. Evol. Microbiol.">
        <title>Luteimonas marina sp. nov., isolated from seawater.</title>
        <authorList>
            <person name="Baik K.S."/>
            <person name="Park S.C."/>
            <person name="Kim M.S."/>
            <person name="Kim E.M."/>
            <person name="Park C."/>
            <person name="Chun J."/>
            <person name="Seong C.N."/>
        </authorList>
    </citation>
    <scope>NUCLEOTIDE SEQUENCE [LARGE SCALE GENOMIC DNA]</scope>
    <source>
        <strain evidence="3 4">FR1330</strain>
    </source>
</reference>
<dbReference type="PANTHER" id="PTHR43477">
    <property type="entry name" value="DIHYDROANTICAPSIN 7-DEHYDROGENASE"/>
    <property type="match status" value="1"/>
</dbReference>
<dbReference type="Proteomes" id="UP000319980">
    <property type="component" value="Unassembled WGS sequence"/>
</dbReference>
<keyword evidence="4" id="KW-1185">Reference proteome</keyword>
<dbReference type="AlphaFoldDB" id="A0A5C5U1K6"/>
<dbReference type="InterPro" id="IPR002347">
    <property type="entry name" value="SDR_fam"/>
</dbReference>
<dbReference type="SUPFAM" id="SSF51735">
    <property type="entry name" value="NAD(P)-binding Rossmann-fold domains"/>
    <property type="match status" value="1"/>
</dbReference>
<protein>
    <submittedName>
        <fullName evidence="3">SDR family oxidoreductase</fullName>
    </submittedName>
</protein>
<dbReference type="InterPro" id="IPR036291">
    <property type="entry name" value="NAD(P)-bd_dom_sf"/>
</dbReference>
<dbReference type="PRINTS" id="PR00080">
    <property type="entry name" value="SDRFAMILY"/>
</dbReference>
<dbReference type="InterPro" id="IPR020904">
    <property type="entry name" value="Sc_DH/Rdtase_CS"/>
</dbReference>
<dbReference type="Pfam" id="PF13561">
    <property type="entry name" value="adh_short_C2"/>
    <property type="match status" value="1"/>
</dbReference>
<proteinExistence type="inferred from homology"/>
<dbReference type="Gene3D" id="3.40.50.720">
    <property type="entry name" value="NAD(P)-binding Rossmann-like Domain"/>
    <property type="match status" value="1"/>
</dbReference>
<sequence length="257" mass="26450">MRLQGKLAVITAAASGMGRAAVLTFVREGARVAAIDINADALAALAAEVREAHGVDIATVQADLSKAEDARASIHRAAEALGGIDVLWAHAGIPGPASVEGMDLAEYELAMNLNVTSAVLAAGEAAPYMRKRGGGSLMFTASVSGLVGSMMSPIYSAAKFAVVGLTKSLAQRFAPDGIRVNVICPGLSETPMKKGFIGRSGDPEEMAANEKKLLAAIPMARFGQAQEMADAALWLASDESSYVTGVALPVDGGYTCR</sequence>
<accession>A0A5C5U1K6</accession>
<dbReference type="RefSeq" id="WP_146388511.1">
    <property type="nucleotide sequence ID" value="NZ_VOHK01000005.1"/>
</dbReference>
<evidence type="ECO:0000256" key="1">
    <source>
        <dbReference type="ARBA" id="ARBA00006484"/>
    </source>
</evidence>
<dbReference type="OrthoDB" id="9787298at2"/>
<organism evidence="3 4">
    <name type="scientific">Luteimonas marina</name>
    <dbReference type="NCBI Taxonomy" id="488485"/>
    <lineage>
        <taxon>Bacteria</taxon>
        <taxon>Pseudomonadati</taxon>
        <taxon>Pseudomonadota</taxon>
        <taxon>Gammaproteobacteria</taxon>
        <taxon>Lysobacterales</taxon>
        <taxon>Lysobacteraceae</taxon>
        <taxon>Luteimonas</taxon>
    </lineage>
</organism>
<dbReference type="InterPro" id="IPR051122">
    <property type="entry name" value="SDR_DHRS6-like"/>
</dbReference>
<dbReference type="FunFam" id="3.40.50.720:FF:000084">
    <property type="entry name" value="Short-chain dehydrogenase reductase"/>
    <property type="match status" value="1"/>
</dbReference>
<dbReference type="PRINTS" id="PR00081">
    <property type="entry name" value="GDHRDH"/>
</dbReference>
<evidence type="ECO:0000313" key="3">
    <source>
        <dbReference type="EMBL" id="TWT19395.1"/>
    </source>
</evidence>
<comment type="similarity">
    <text evidence="1">Belongs to the short-chain dehydrogenases/reductases (SDR) family.</text>
</comment>
<dbReference type="PANTHER" id="PTHR43477:SF1">
    <property type="entry name" value="DIHYDROANTICAPSIN 7-DEHYDROGENASE"/>
    <property type="match status" value="1"/>
</dbReference>
<dbReference type="CDD" id="cd05233">
    <property type="entry name" value="SDR_c"/>
    <property type="match status" value="1"/>
</dbReference>
<dbReference type="PROSITE" id="PS00061">
    <property type="entry name" value="ADH_SHORT"/>
    <property type="match status" value="1"/>
</dbReference>
<gene>
    <name evidence="3" type="ORF">FQY83_13690</name>
</gene>
<comment type="caution">
    <text evidence="3">The sequence shown here is derived from an EMBL/GenBank/DDBJ whole genome shotgun (WGS) entry which is preliminary data.</text>
</comment>
<dbReference type="EMBL" id="VOHK01000005">
    <property type="protein sequence ID" value="TWT19395.1"/>
    <property type="molecule type" value="Genomic_DNA"/>
</dbReference>
<dbReference type="GO" id="GO:0016491">
    <property type="term" value="F:oxidoreductase activity"/>
    <property type="evidence" value="ECO:0007669"/>
    <property type="project" value="UniProtKB-KW"/>
</dbReference>
<keyword evidence="2" id="KW-0560">Oxidoreductase</keyword>
<evidence type="ECO:0000256" key="2">
    <source>
        <dbReference type="ARBA" id="ARBA00023002"/>
    </source>
</evidence>